<dbReference type="EMBL" id="VFIO01000015">
    <property type="protein sequence ID" value="TWR85099.1"/>
    <property type="molecule type" value="Genomic_DNA"/>
</dbReference>
<gene>
    <name evidence="1" type="ORF">FJD38_22720</name>
</gene>
<sequence length="111" mass="12140">MAGLTKEQKAAKVLLEKAIALSGMSAEDFDKLGEQERADWGKSAQDALELEAADAQRLANETVANRTRANPAEKDDEPDYTGLTKVEQGGEVLYVHPTCIDDHARLGWKEV</sequence>
<name>A0ABY3GCJ1_9PSED</name>
<comment type="caution">
    <text evidence="1">The sequence shown here is derived from an EMBL/GenBank/DDBJ whole genome shotgun (WGS) entry which is preliminary data.</text>
</comment>
<proteinExistence type="predicted"/>
<evidence type="ECO:0000313" key="2">
    <source>
        <dbReference type="Proteomes" id="UP000318428"/>
    </source>
</evidence>
<keyword evidence="2" id="KW-1185">Reference proteome</keyword>
<accession>A0ABY3GCJ1</accession>
<organism evidence="1 2">
    <name type="scientific">Pseudomonas saxonica</name>
    <dbReference type="NCBI Taxonomy" id="2600598"/>
    <lineage>
        <taxon>Bacteria</taxon>
        <taxon>Pseudomonadati</taxon>
        <taxon>Pseudomonadota</taxon>
        <taxon>Gammaproteobacteria</taxon>
        <taxon>Pseudomonadales</taxon>
        <taxon>Pseudomonadaceae</taxon>
        <taxon>Pseudomonas</taxon>
    </lineage>
</organism>
<dbReference type="RefSeq" id="WP_146387730.1">
    <property type="nucleotide sequence ID" value="NZ_VFIO01000015.1"/>
</dbReference>
<evidence type="ECO:0000313" key="1">
    <source>
        <dbReference type="EMBL" id="TWR85099.1"/>
    </source>
</evidence>
<protein>
    <submittedName>
        <fullName evidence="1">Uncharacterized protein</fullName>
    </submittedName>
</protein>
<reference evidence="1 2" key="1">
    <citation type="submission" date="2019-06" db="EMBL/GenBank/DDBJ databases">
        <title>Pseudomonas bimorpha sp. nov. isolated from bovine raw milk and skim milk concentrate.</title>
        <authorList>
            <person name="Hofmann K."/>
            <person name="Huptas C."/>
            <person name="Doll E."/>
            <person name="Scherer S."/>
            <person name="Wenning M."/>
        </authorList>
    </citation>
    <scope>NUCLEOTIDE SEQUENCE [LARGE SCALE GENOMIC DNA]</scope>
    <source>
        <strain evidence="1 2">DSM 108989</strain>
    </source>
</reference>
<dbReference type="Proteomes" id="UP000318428">
    <property type="component" value="Unassembled WGS sequence"/>
</dbReference>